<dbReference type="Pfam" id="PF05768">
    <property type="entry name" value="Glrx-like"/>
    <property type="match status" value="1"/>
</dbReference>
<proteinExistence type="predicted"/>
<keyword evidence="2" id="KW-1185">Reference proteome</keyword>
<dbReference type="PANTHER" id="PTHR33558:SF1">
    <property type="entry name" value="GLUTAREDOXIN-LIKE PROTEIN C5ORF63 HOMOLOG"/>
    <property type="match status" value="1"/>
</dbReference>
<organism evidence="1 2">
    <name type="scientific">Oceanobacillus polygoni</name>
    <dbReference type="NCBI Taxonomy" id="1235259"/>
    <lineage>
        <taxon>Bacteria</taxon>
        <taxon>Bacillati</taxon>
        <taxon>Bacillota</taxon>
        <taxon>Bacilli</taxon>
        <taxon>Bacillales</taxon>
        <taxon>Bacillaceae</taxon>
        <taxon>Oceanobacillus</taxon>
    </lineage>
</organism>
<dbReference type="EMBL" id="JAGGMB010000006">
    <property type="protein sequence ID" value="MBP2078079.1"/>
    <property type="molecule type" value="Genomic_DNA"/>
</dbReference>
<evidence type="ECO:0000313" key="1">
    <source>
        <dbReference type="EMBL" id="MBP2078079.1"/>
    </source>
</evidence>
<dbReference type="InterPro" id="IPR052565">
    <property type="entry name" value="Glutaredoxin-like_YDR286C"/>
</dbReference>
<comment type="caution">
    <text evidence="1">The sequence shown here is derived from an EMBL/GenBank/DDBJ whole genome shotgun (WGS) entry which is preliminary data.</text>
</comment>
<evidence type="ECO:0000313" key="2">
    <source>
        <dbReference type="Proteomes" id="UP001138793"/>
    </source>
</evidence>
<dbReference type="Proteomes" id="UP001138793">
    <property type="component" value="Unassembled WGS sequence"/>
</dbReference>
<dbReference type="Gene3D" id="3.40.30.10">
    <property type="entry name" value="Glutaredoxin"/>
    <property type="match status" value="1"/>
</dbReference>
<dbReference type="RefSeq" id="WP_149473184.1">
    <property type="nucleotide sequence ID" value="NZ_JAGGMB010000006.1"/>
</dbReference>
<dbReference type="OrthoDB" id="32865at2"/>
<dbReference type="SUPFAM" id="SSF52833">
    <property type="entry name" value="Thioredoxin-like"/>
    <property type="match status" value="1"/>
</dbReference>
<dbReference type="InterPro" id="IPR036249">
    <property type="entry name" value="Thioredoxin-like_sf"/>
</dbReference>
<dbReference type="InterPro" id="IPR008554">
    <property type="entry name" value="Glutaredoxin-like"/>
</dbReference>
<accession>A0A9X0YSZ2</accession>
<gene>
    <name evidence="1" type="ORF">J2Z64_002334</name>
</gene>
<protein>
    <submittedName>
        <fullName evidence="1">Glutaredoxin</fullName>
    </submittedName>
</protein>
<dbReference type="PANTHER" id="PTHR33558">
    <property type="entry name" value="GLUTAREDOXIN-LIKE PROTEIN C5ORF63 HOMOLOG"/>
    <property type="match status" value="1"/>
</dbReference>
<sequence length="79" mass="9390">MQHVILYTKETCTLCDEAELLLSLFMETHPFELEKRDIYTNDEWLAKFQLEIPVIEMNGKQLYGEGISYESIEKLFLKQ</sequence>
<dbReference type="AlphaFoldDB" id="A0A9X0YSZ2"/>
<reference evidence="1" key="1">
    <citation type="submission" date="2021-03" db="EMBL/GenBank/DDBJ databases">
        <title>Genomic Encyclopedia of Type Strains, Phase IV (KMG-IV): sequencing the most valuable type-strain genomes for metagenomic binning, comparative biology and taxonomic classification.</title>
        <authorList>
            <person name="Goeker M."/>
        </authorList>
    </citation>
    <scope>NUCLEOTIDE SEQUENCE</scope>
    <source>
        <strain evidence="1">DSM 107338</strain>
    </source>
</reference>
<name>A0A9X0YSZ2_9BACI</name>